<dbReference type="AlphaFoldDB" id="A0AAD4QM79"/>
<dbReference type="InterPro" id="IPR011989">
    <property type="entry name" value="ARM-like"/>
</dbReference>
<proteinExistence type="predicted"/>
<evidence type="ECO:0000313" key="2">
    <source>
        <dbReference type="Proteomes" id="UP001203297"/>
    </source>
</evidence>
<gene>
    <name evidence="1" type="ORF">B0F90DRAFT_1844083</name>
</gene>
<dbReference type="EMBL" id="WTXG01000016">
    <property type="protein sequence ID" value="KAI0300978.1"/>
    <property type="molecule type" value="Genomic_DNA"/>
</dbReference>
<comment type="caution">
    <text evidence="1">The sequence shown here is derived from an EMBL/GenBank/DDBJ whole genome shotgun (WGS) entry which is preliminary data.</text>
</comment>
<accession>A0AAD4QM79</accession>
<dbReference type="Gene3D" id="1.25.10.10">
    <property type="entry name" value="Leucine-rich Repeat Variant"/>
    <property type="match status" value="1"/>
</dbReference>
<protein>
    <submittedName>
        <fullName evidence="1">Uncharacterized protein</fullName>
    </submittedName>
</protein>
<dbReference type="Proteomes" id="UP001203297">
    <property type="component" value="Unassembled WGS sequence"/>
</dbReference>
<reference evidence="1" key="1">
    <citation type="journal article" date="2022" name="New Phytol.">
        <title>Evolutionary transition to the ectomycorrhizal habit in the genomes of a hyperdiverse lineage of mushroom-forming fungi.</title>
        <authorList>
            <person name="Looney B."/>
            <person name="Miyauchi S."/>
            <person name="Morin E."/>
            <person name="Drula E."/>
            <person name="Courty P.E."/>
            <person name="Kohler A."/>
            <person name="Kuo A."/>
            <person name="LaButti K."/>
            <person name="Pangilinan J."/>
            <person name="Lipzen A."/>
            <person name="Riley R."/>
            <person name="Andreopoulos W."/>
            <person name="He G."/>
            <person name="Johnson J."/>
            <person name="Nolan M."/>
            <person name="Tritt A."/>
            <person name="Barry K.W."/>
            <person name="Grigoriev I.V."/>
            <person name="Nagy L.G."/>
            <person name="Hibbett D."/>
            <person name="Henrissat B."/>
            <person name="Matheny P.B."/>
            <person name="Labbe J."/>
            <person name="Martin F.M."/>
        </authorList>
    </citation>
    <scope>NUCLEOTIDE SEQUENCE</scope>
    <source>
        <strain evidence="1">BPL690</strain>
    </source>
</reference>
<sequence>MPPKSKIPSVIECHSESTLREELEYARASLSLAETEETWDTILNALLRIIALLKGGACEYPTILTSSIRSMYRSISSAAASERSRSLLLLSSV</sequence>
<keyword evidence="2" id="KW-1185">Reference proteome</keyword>
<organism evidence="1 2">
    <name type="scientific">Multifurca ochricompacta</name>
    <dbReference type="NCBI Taxonomy" id="376703"/>
    <lineage>
        <taxon>Eukaryota</taxon>
        <taxon>Fungi</taxon>
        <taxon>Dikarya</taxon>
        <taxon>Basidiomycota</taxon>
        <taxon>Agaricomycotina</taxon>
        <taxon>Agaricomycetes</taxon>
        <taxon>Russulales</taxon>
        <taxon>Russulaceae</taxon>
        <taxon>Multifurca</taxon>
    </lineage>
</organism>
<name>A0AAD4QM79_9AGAM</name>
<evidence type="ECO:0000313" key="1">
    <source>
        <dbReference type="EMBL" id="KAI0300978.1"/>
    </source>
</evidence>